<evidence type="ECO:0000259" key="2">
    <source>
        <dbReference type="Pfam" id="PF14024"/>
    </source>
</evidence>
<dbReference type="EMBL" id="JAPDDS010000005">
    <property type="protein sequence ID" value="MCW1885117.1"/>
    <property type="molecule type" value="Genomic_DNA"/>
</dbReference>
<keyword evidence="4" id="KW-1185">Reference proteome</keyword>
<evidence type="ECO:0000256" key="1">
    <source>
        <dbReference type="SAM" id="MobiDB-lite"/>
    </source>
</evidence>
<feature type="domain" description="DUF4240" evidence="2">
    <location>
        <begin position="17"/>
        <end position="134"/>
    </location>
</feature>
<dbReference type="InterPro" id="IPR025334">
    <property type="entry name" value="DUF4240"/>
</dbReference>
<dbReference type="Proteomes" id="UP001207930">
    <property type="component" value="Unassembled WGS sequence"/>
</dbReference>
<gene>
    <name evidence="3" type="ORF">OKA04_10290</name>
</gene>
<organism evidence="3 4">
    <name type="scientific">Luteolibacter flavescens</name>
    <dbReference type="NCBI Taxonomy" id="1859460"/>
    <lineage>
        <taxon>Bacteria</taxon>
        <taxon>Pseudomonadati</taxon>
        <taxon>Verrucomicrobiota</taxon>
        <taxon>Verrucomicrobiia</taxon>
        <taxon>Verrucomicrobiales</taxon>
        <taxon>Verrucomicrobiaceae</taxon>
        <taxon>Luteolibacter</taxon>
    </lineage>
</organism>
<name>A0ABT3FNG9_9BACT</name>
<reference evidence="3 4" key="1">
    <citation type="submission" date="2022-10" db="EMBL/GenBank/DDBJ databases">
        <title>Luteolibacter flavescens strain MCCC 1K03193, whole genome shotgun sequencing project.</title>
        <authorList>
            <person name="Zhao G."/>
            <person name="Shen L."/>
        </authorList>
    </citation>
    <scope>NUCLEOTIDE SEQUENCE [LARGE SCALE GENOMIC DNA]</scope>
    <source>
        <strain evidence="3 4">MCCC 1K03193</strain>
    </source>
</reference>
<protein>
    <submittedName>
        <fullName evidence="3">DUF4240 domain-containing protein</fullName>
    </submittedName>
</protein>
<sequence>MFSLSAAVSSAFVAARMDKNAFWKLLDGLDAEDAAAELAARLEDLEPAEIAEFQRHFDEAHEAAYIWSLWGAAYLMEGGCSDDGFMDFRYGLISRGQKVYEAALADPDTLADLVGDDDFISNEEFGYVAGQVYQSITDEEIPRSDNPPALEPTGEEWDFEDMDLNAEKLPKLTAKFGD</sequence>
<evidence type="ECO:0000313" key="4">
    <source>
        <dbReference type="Proteomes" id="UP001207930"/>
    </source>
</evidence>
<comment type="caution">
    <text evidence="3">The sequence shown here is derived from an EMBL/GenBank/DDBJ whole genome shotgun (WGS) entry which is preliminary data.</text>
</comment>
<accession>A0ABT3FNG9</accession>
<evidence type="ECO:0000313" key="3">
    <source>
        <dbReference type="EMBL" id="MCW1885117.1"/>
    </source>
</evidence>
<dbReference type="Pfam" id="PF14024">
    <property type="entry name" value="DUF4240"/>
    <property type="match status" value="1"/>
</dbReference>
<proteinExistence type="predicted"/>
<feature type="region of interest" description="Disordered" evidence="1">
    <location>
        <begin position="138"/>
        <end position="161"/>
    </location>
</feature>